<feature type="domain" description="Flavin reductase like" evidence="2">
    <location>
        <begin position="127"/>
        <end position="289"/>
    </location>
</feature>
<evidence type="ECO:0000256" key="1">
    <source>
        <dbReference type="ARBA" id="ARBA00023002"/>
    </source>
</evidence>
<name>A0A6A6WT92_9PLEO</name>
<dbReference type="SUPFAM" id="SSF50475">
    <property type="entry name" value="FMN-binding split barrel"/>
    <property type="match status" value="1"/>
</dbReference>
<evidence type="ECO:0000313" key="4">
    <source>
        <dbReference type="Proteomes" id="UP000799757"/>
    </source>
</evidence>
<sequence length="725" mass="82267">MTLSLRPGARFFAAFYRWKAPTQRIYTTCYPHNIVRHRACLYTSRSFSCTPLRQQQKLGELGVEDGKAVERFERDGLEKEKEKLEEDGRGIQYAETGGGEVLEEITKQEKQEPQSPDDLQRSVRHLMRHVTSSVAIITAAYVDPETKLQVPLGIAVSSLNTVTLDPPTISFNVRHPSRTLDAIRDANGRFRVHFLDSRPAAASIADSFTRGNHQQAFLERHQNAVEIALPMSPSPPRILDPAVVTALECEVSHEFTVADHIIVVAKVSSVHSQASMKNTLSYLQGQYIKRNGTVVRQHKDPDPLIKTRYSPITHPFWKLPLFHGEAERDSFVDQMKTYLKHNPLLLDLPLGEAAHAVRYNLNLRMGTLGISLTQMIAEVSAQKGREPKMESWQSNLPIRYKFYGRLSPGDIASIVERVKELAREDISYLSSHREKLFSLLGVDPLSTGMLASDIMNPLREEGLLPPFERSNPKSGTKKNAIPDLEHLEQVEYQLREYLQTQDYESACHLSAEELAKNATGETGWAKAYVNLIRARLHVETAPELFEASKFDISGQTTPEEARVVIRRLFSFFQQGGYTIRDILAIPWWEALRRVRVHPMVLGIDPEFIYGKIKYFLSFGDNEKQLNQFFNLILNPMFKKRVDWAELKTLVDDLARKAPLRAITWTRKDILAAMGLSHQARVQERDSPDLTALVTGHTIPKLLRAALTRHYGPGTEGEMEEVVKHL</sequence>
<evidence type="ECO:0000259" key="2">
    <source>
        <dbReference type="SMART" id="SM00903"/>
    </source>
</evidence>
<accession>A0A6A6WT92</accession>
<evidence type="ECO:0000313" key="3">
    <source>
        <dbReference type="EMBL" id="KAF2787299.1"/>
    </source>
</evidence>
<dbReference type="EMBL" id="MU002336">
    <property type="protein sequence ID" value="KAF2787299.1"/>
    <property type="molecule type" value="Genomic_DNA"/>
</dbReference>
<dbReference type="InterPro" id="IPR002563">
    <property type="entry name" value="Flavin_Rdtase-like_dom"/>
</dbReference>
<gene>
    <name evidence="3" type="ORF">K505DRAFT_188691</name>
</gene>
<keyword evidence="1" id="KW-0560">Oxidoreductase</keyword>
<reference evidence="3" key="1">
    <citation type="journal article" date="2020" name="Stud. Mycol.">
        <title>101 Dothideomycetes genomes: a test case for predicting lifestyles and emergence of pathogens.</title>
        <authorList>
            <person name="Haridas S."/>
            <person name="Albert R."/>
            <person name="Binder M."/>
            <person name="Bloem J."/>
            <person name="Labutti K."/>
            <person name="Salamov A."/>
            <person name="Andreopoulos B."/>
            <person name="Baker S."/>
            <person name="Barry K."/>
            <person name="Bills G."/>
            <person name="Bluhm B."/>
            <person name="Cannon C."/>
            <person name="Castanera R."/>
            <person name="Culley D."/>
            <person name="Daum C."/>
            <person name="Ezra D."/>
            <person name="Gonzalez J."/>
            <person name="Henrissat B."/>
            <person name="Kuo A."/>
            <person name="Liang C."/>
            <person name="Lipzen A."/>
            <person name="Lutzoni F."/>
            <person name="Magnuson J."/>
            <person name="Mondo S."/>
            <person name="Nolan M."/>
            <person name="Ohm R."/>
            <person name="Pangilinan J."/>
            <person name="Park H.-J."/>
            <person name="Ramirez L."/>
            <person name="Alfaro M."/>
            <person name="Sun H."/>
            <person name="Tritt A."/>
            <person name="Yoshinaga Y."/>
            <person name="Zwiers L.-H."/>
            <person name="Turgeon B."/>
            <person name="Goodwin S."/>
            <person name="Spatafora J."/>
            <person name="Crous P."/>
            <person name="Grigoriev I."/>
        </authorList>
    </citation>
    <scope>NUCLEOTIDE SEQUENCE</scope>
    <source>
        <strain evidence="3">CBS 109.77</strain>
    </source>
</reference>
<protein>
    <recommendedName>
        <fullName evidence="2">Flavin reductase like domain-containing protein</fullName>
    </recommendedName>
</protein>
<dbReference type="PANTHER" id="PTHR30466">
    <property type="entry name" value="FLAVIN REDUCTASE"/>
    <property type="match status" value="1"/>
</dbReference>
<dbReference type="Proteomes" id="UP000799757">
    <property type="component" value="Unassembled WGS sequence"/>
</dbReference>
<dbReference type="InterPro" id="IPR050268">
    <property type="entry name" value="NADH-dep_flavin_reductase"/>
</dbReference>
<dbReference type="SMART" id="SM00903">
    <property type="entry name" value="Flavin_Reduct"/>
    <property type="match status" value="1"/>
</dbReference>
<organism evidence="3 4">
    <name type="scientific">Melanomma pulvis-pyrius CBS 109.77</name>
    <dbReference type="NCBI Taxonomy" id="1314802"/>
    <lineage>
        <taxon>Eukaryota</taxon>
        <taxon>Fungi</taxon>
        <taxon>Dikarya</taxon>
        <taxon>Ascomycota</taxon>
        <taxon>Pezizomycotina</taxon>
        <taxon>Dothideomycetes</taxon>
        <taxon>Pleosporomycetidae</taxon>
        <taxon>Pleosporales</taxon>
        <taxon>Melanommataceae</taxon>
        <taxon>Melanomma</taxon>
    </lineage>
</organism>
<dbReference type="Gene3D" id="2.30.110.10">
    <property type="entry name" value="Electron Transport, Fmn-binding Protein, Chain A"/>
    <property type="match status" value="1"/>
</dbReference>
<feature type="non-terminal residue" evidence="3">
    <location>
        <position position="725"/>
    </location>
</feature>
<dbReference type="OrthoDB" id="2015405at2759"/>
<dbReference type="PANTHER" id="PTHR30466:SF1">
    <property type="entry name" value="FMN REDUCTASE (NADH) RUTF"/>
    <property type="match status" value="1"/>
</dbReference>
<proteinExistence type="predicted"/>
<dbReference type="Pfam" id="PF01613">
    <property type="entry name" value="Flavin_Reduct"/>
    <property type="match status" value="1"/>
</dbReference>
<dbReference type="InterPro" id="IPR012349">
    <property type="entry name" value="Split_barrel_FMN-bd"/>
</dbReference>
<keyword evidence="4" id="KW-1185">Reference proteome</keyword>
<dbReference type="AlphaFoldDB" id="A0A6A6WT92"/>
<dbReference type="GO" id="GO:0042602">
    <property type="term" value="F:riboflavin reductase (NADPH) activity"/>
    <property type="evidence" value="ECO:0007669"/>
    <property type="project" value="TreeGrafter"/>
</dbReference>
<dbReference type="GO" id="GO:0010181">
    <property type="term" value="F:FMN binding"/>
    <property type="evidence" value="ECO:0007669"/>
    <property type="project" value="InterPro"/>
</dbReference>